<name>A0A9P6A380_PLEER</name>
<gene>
    <name evidence="2" type="ORF">BDN71DRAFT_1442306</name>
</gene>
<comment type="caution">
    <text evidence="2">The sequence shown here is derived from an EMBL/GenBank/DDBJ whole genome shotgun (WGS) entry which is preliminary data.</text>
</comment>
<organism evidence="2 3">
    <name type="scientific">Pleurotus eryngii</name>
    <name type="common">Boletus of the steppes</name>
    <dbReference type="NCBI Taxonomy" id="5323"/>
    <lineage>
        <taxon>Eukaryota</taxon>
        <taxon>Fungi</taxon>
        <taxon>Dikarya</taxon>
        <taxon>Basidiomycota</taxon>
        <taxon>Agaricomycotina</taxon>
        <taxon>Agaricomycetes</taxon>
        <taxon>Agaricomycetidae</taxon>
        <taxon>Agaricales</taxon>
        <taxon>Pleurotineae</taxon>
        <taxon>Pleurotaceae</taxon>
        <taxon>Pleurotus</taxon>
    </lineage>
</organism>
<dbReference type="OrthoDB" id="9451547at2759"/>
<accession>A0A9P6A380</accession>
<keyword evidence="1" id="KW-1133">Transmembrane helix</keyword>
<evidence type="ECO:0000313" key="3">
    <source>
        <dbReference type="Proteomes" id="UP000807025"/>
    </source>
</evidence>
<proteinExistence type="predicted"/>
<keyword evidence="3" id="KW-1185">Reference proteome</keyword>
<feature type="transmembrane region" description="Helical" evidence="1">
    <location>
        <begin position="51"/>
        <end position="78"/>
    </location>
</feature>
<protein>
    <submittedName>
        <fullName evidence="2">Uncharacterized protein</fullName>
    </submittedName>
</protein>
<dbReference type="EMBL" id="MU154533">
    <property type="protein sequence ID" value="KAF9499242.1"/>
    <property type="molecule type" value="Genomic_DNA"/>
</dbReference>
<keyword evidence="1" id="KW-0812">Transmembrane</keyword>
<dbReference type="Proteomes" id="UP000807025">
    <property type="component" value="Unassembled WGS sequence"/>
</dbReference>
<evidence type="ECO:0000256" key="1">
    <source>
        <dbReference type="SAM" id="Phobius"/>
    </source>
</evidence>
<feature type="transmembrane region" description="Helical" evidence="1">
    <location>
        <begin position="20"/>
        <end position="39"/>
    </location>
</feature>
<reference evidence="2" key="1">
    <citation type="submission" date="2020-11" db="EMBL/GenBank/DDBJ databases">
        <authorList>
            <consortium name="DOE Joint Genome Institute"/>
            <person name="Ahrendt S."/>
            <person name="Riley R."/>
            <person name="Andreopoulos W."/>
            <person name="Labutti K."/>
            <person name="Pangilinan J."/>
            <person name="Ruiz-Duenas F.J."/>
            <person name="Barrasa J.M."/>
            <person name="Sanchez-Garcia M."/>
            <person name="Camarero S."/>
            <person name="Miyauchi S."/>
            <person name="Serrano A."/>
            <person name="Linde D."/>
            <person name="Babiker R."/>
            <person name="Drula E."/>
            <person name="Ayuso-Fernandez I."/>
            <person name="Pacheco R."/>
            <person name="Padilla G."/>
            <person name="Ferreira P."/>
            <person name="Barriuso J."/>
            <person name="Kellner H."/>
            <person name="Castanera R."/>
            <person name="Alfaro M."/>
            <person name="Ramirez L."/>
            <person name="Pisabarro A.G."/>
            <person name="Kuo A."/>
            <person name="Tritt A."/>
            <person name="Lipzen A."/>
            <person name="He G."/>
            <person name="Yan M."/>
            <person name="Ng V."/>
            <person name="Cullen D."/>
            <person name="Martin F."/>
            <person name="Rosso M.-N."/>
            <person name="Henrissat B."/>
            <person name="Hibbett D."/>
            <person name="Martinez A.T."/>
            <person name="Grigoriev I.V."/>
        </authorList>
    </citation>
    <scope>NUCLEOTIDE SEQUENCE</scope>
    <source>
        <strain evidence="2">ATCC 90797</strain>
    </source>
</reference>
<sequence length="132" mass="14708">MSLHPLVLVHLEHSSKCEKYSLALCGLAGSLFGVIRCIARPFWSPTMAEKVMWRVVSILVTVAPLLWYLIIFAIVMLLKMKTTSEILGTSQWVIILLGSLIRYAGMALVPVLLSLSPEAFQVVAWTTFIPHI</sequence>
<dbReference type="AlphaFoldDB" id="A0A9P6A380"/>
<evidence type="ECO:0000313" key="2">
    <source>
        <dbReference type="EMBL" id="KAF9499242.1"/>
    </source>
</evidence>
<keyword evidence="1" id="KW-0472">Membrane</keyword>
<feature type="transmembrane region" description="Helical" evidence="1">
    <location>
        <begin position="90"/>
        <end position="113"/>
    </location>
</feature>